<accession>A0AAV4HSE0</accession>
<gene>
    <name evidence="9" type="ORF">ElyMa_006396100</name>
</gene>
<keyword evidence="6 8" id="KW-0496">Mitochondrion</keyword>
<evidence type="ECO:0000313" key="10">
    <source>
        <dbReference type="Proteomes" id="UP000762676"/>
    </source>
</evidence>
<evidence type="ECO:0000256" key="6">
    <source>
        <dbReference type="ARBA" id="ARBA00023128"/>
    </source>
</evidence>
<evidence type="ECO:0000256" key="3">
    <source>
        <dbReference type="ARBA" id="ARBA00022692"/>
    </source>
</evidence>
<keyword evidence="3" id="KW-0812">Transmembrane</keyword>
<evidence type="ECO:0000256" key="8">
    <source>
        <dbReference type="RuleBase" id="RU363009"/>
    </source>
</evidence>
<reference evidence="9 10" key="1">
    <citation type="journal article" date="2021" name="Elife">
        <title>Chloroplast acquisition without the gene transfer in kleptoplastic sea slugs, Plakobranchus ocellatus.</title>
        <authorList>
            <person name="Maeda T."/>
            <person name="Takahashi S."/>
            <person name="Yoshida T."/>
            <person name="Shimamura S."/>
            <person name="Takaki Y."/>
            <person name="Nagai Y."/>
            <person name="Toyoda A."/>
            <person name="Suzuki Y."/>
            <person name="Arimoto A."/>
            <person name="Ishii H."/>
            <person name="Satoh N."/>
            <person name="Nishiyama T."/>
            <person name="Hasebe M."/>
            <person name="Maruyama T."/>
            <person name="Minagawa J."/>
            <person name="Obokata J."/>
            <person name="Shigenobu S."/>
        </authorList>
    </citation>
    <scope>NUCLEOTIDE SEQUENCE [LARGE SCALE GENOMIC DNA]</scope>
</reference>
<dbReference type="GO" id="GO:0061617">
    <property type="term" value="C:MICOS complex"/>
    <property type="evidence" value="ECO:0007669"/>
    <property type="project" value="UniProtKB-UniRule"/>
</dbReference>
<protein>
    <recommendedName>
        <fullName evidence="8">MICOS complex subunit MIC13</fullName>
    </recommendedName>
</protein>
<dbReference type="InterPro" id="IPR026769">
    <property type="entry name" value="Mic13"/>
</dbReference>
<keyword evidence="10" id="KW-1185">Reference proteome</keyword>
<keyword evidence="5" id="KW-1133">Transmembrane helix</keyword>
<dbReference type="EMBL" id="BMAT01012843">
    <property type="protein sequence ID" value="GFS00323.1"/>
    <property type="molecule type" value="Genomic_DNA"/>
</dbReference>
<evidence type="ECO:0000256" key="4">
    <source>
        <dbReference type="ARBA" id="ARBA00022792"/>
    </source>
</evidence>
<evidence type="ECO:0000256" key="7">
    <source>
        <dbReference type="ARBA" id="ARBA00023136"/>
    </source>
</evidence>
<dbReference type="PANTHER" id="PTHR31816:SF3">
    <property type="entry name" value="MICOS COMPLEX SUBUNIT MIC13"/>
    <property type="match status" value="1"/>
</dbReference>
<dbReference type="GO" id="GO:0044284">
    <property type="term" value="C:mitochondrial crista junction"/>
    <property type="evidence" value="ECO:0007669"/>
    <property type="project" value="TreeGrafter"/>
</dbReference>
<dbReference type="Proteomes" id="UP000762676">
    <property type="component" value="Unassembled WGS sequence"/>
</dbReference>
<keyword evidence="4 8" id="KW-0999">Mitochondrion inner membrane</keyword>
<evidence type="ECO:0000256" key="2">
    <source>
        <dbReference type="ARBA" id="ARBA00006771"/>
    </source>
</evidence>
<name>A0AAV4HSE0_9GAST</name>
<dbReference type="GO" id="GO:0042407">
    <property type="term" value="P:cristae formation"/>
    <property type="evidence" value="ECO:0007669"/>
    <property type="project" value="TreeGrafter"/>
</dbReference>
<evidence type="ECO:0000256" key="5">
    <source>
        <dbReference type="ARBA" id="ARBA00022989"/>
    </source>
</evidence>
<evidence type="ECO:0000256" key="1">
    <source>
        <dbReference type="ARBA" id="ARBA00004434"/>
    </source>
</evidence>
<comment type="function">
    <text evidence="8">Component of the MICOS complex, a large protein complex of the mitochondrial inner membrane that plays crucial roles in the maintenance of crista junctions, inner membrane architecture, and formation of contact sites to the outer membrane.</text>
</comment>
<comment type="subunit">
    <text evidence="8">Component of the mitochondrial contact site and cristae organizing system (MICOS) complex.</text>
</comment>
<sequence>MAAASVKLAAKLGLAGGAVYWTVQQGLWGTAEEGATAGKKFAAAVMPSTVEYLDKIPSYAKVNEAAIKNWNAGLRATFETLSSAPETVHEYAGKAKTAVTNLGKND</sequence>
<organism evidence="9 10">
    <name type="scientific">Elysia marginata</name>
    <dbReference type="NCBI Taxonomy" id="1093978"/>
    <lineage>
        <taxon>Eukaryota</taxon>
        <taxon>Metazoa</taxon>
        <taxon>Spiralia</taxon>
        <taxon>Lophotrochozoa</taxon>
        <taxon>Mollusca</taxon>
        <taxon>Gastropoda</taxon>
        <taxon>Heterobranchia</taxon>
        <taxon>Euthyneura</taxon>
        <taxon>Panpulmonata</taxon>
        <taxon>Sacoglossa</taxon>
        <taxon>Placobranchoidea</taxon>
        <taxon>Plakobranchidae</taxon>
        <taxon>Elysia</taxon>
    </lineage>
</organism>
<dbReference type="PANTHER" id="PTHR31816">
    <property type="entry name" value="MICOS COMPLEX SUBUNIT MIC13"/>
    <property type="match status" value="1"/>
</dbReference>
<comment type="subcellular location">
    <subcellularLocation>
        <location evidence="1 8">Mitochondrion inner membrane</location>
        <topology evidence="1 8">Single-pass membrane protein</topology>
    </subcellularLocation>
</comment>
<keyword evidence="7" id="KW-0472">Membrane</keyword>
<dbReference type="AlphaFoldDB" id="A0AAV4HSE0"/>
<evidence type="ECO:0000313" key="9">
    <source>
        <dbReference type="EMBL" id="GFS00323.1"/>
    </source>
</evidence>
<dbReference type="Pfam" id="PF15884">
    <property type="entry name" value="QIL1"/>
    <property type="match status" value="1"/>
</dbReference>
<comment type="caution">
    <text evidence="9">The sequence shown here is derived from an EMBL/GenBank/DDBJ whole genome shotgun (WGS) entry which is preliminary data.</text>
</comment>
<comment type="similarity">
    <text evidence="2 8">Belongs to the MICOS complex subunit Mic13 family.</text>
</comment>
<proteinExistence type="inferred from homology"/>